<dbReference type="RefSeq" id="WP_182666303.1">
    <property type="nucleotide sequence ID" value="NZ_VKHS01000615.1"/>
</dbReference>
<dbReference type="GO" id="GO:0006508">
    <property type="term" value="P:proteolysis"/>
    <property type="evidence" value="ECO:0007669"/>
    <property type="project" value="UniProtKB-KW"/>
</dbReference>
<feature type="transmembrane region" description="Helical" evidence="2">
    <location>
        <begin position="93"/>
        <end position="118"/>
    </location>
</feature>
<feature type="compositionally biased region" description="Basic and acidic residues" evidence="1">
    <location>
        <begin position="1"/>
        <end position="14"/>
    </location>
</feature>
<evidence type="ECO:0000256" key="1">
    <source>
        <dbReference type="SAM" id="MobiDB-lite"/>
    </source>
</evidence>
<keyword evidence="2" id="KW-0472">Membrane</keyword>
<keyword evidence="4" id="KW-1185">Reference proteome</keyword>
<feature type="transmembrane region" description="Helical" evidence="2">
    <location>
        <begin position="33"/>
        <end position="54"/>
    </location>
</feature>
<dbReference type="PANTHER" id="PTHR36844:SF1">
    <property type="entry name" value="PROTEASE PRSW"/>
    <property type="match status" value="1"/>
</dbReference>
<feature type="transmembrane region" description="Helical" evidence="2">
    <location>
        <begin position="280"/>
        <end position="301"/>
    </location>
</feature>
<keyword evidence="3" id="KW-0645">Protease</keyword>
<reference evidence="4" key="1">
    <citation type="submission" date="2019-10" db="EMBL/GenBank/DDBJ databases">
        <title>Streptomyces sp. nov., a novel actinobacterium isolated from alkaline environment.</title>
        <authorList>
            <person name="Golinska P."/>
        </authorList>
    </citation>
    <scope>NUCLEOTIDE SEQUENCE [LARGE SCALE GENOMIC DNA]</scope>
    <source>
        <strain evidence="4">DSM 42108</strain>
    </source>
</reference>
<keyword evidence="3" id="KW-0378">Hydrolase</keyword>
<dbReference type="InterPro" id="IPR026898">
    <property type="entry name" value="PrsW"/>
</dbReference>
<feature type="transmembrane region" description="Helical" evidence="2">
    <location>
        <begin position="223"/>
        <end position="241"/>
    </location>
</feature>
<evidence type="ECO:0000313" key="3">
    <source>
        <dbReference type="EMBL" id="MBB0231746.1"/>
    </source>
</evidence>
<keyword evidence="3" id="KW-0482">Metalloprotease</keyword>
<dbReference type="EMBL" id="VKHS01000615">
    <property type="protein sequence ID" value="MBB0231746.1"/>
    <property type="molecule type" value="Genomic_DNA"/>
</dbReference>
<keyword evidence="2" id="KW-0812">Transmembrane</keyword>
<keyword evidence="2" id="KW-1133">Transmembrane helix</keyword>
<evidence type="ECO:0000313" key="4">
    <source>
        <dbReference type="Proteomes" id="UP000530234"/>
    </source>
</evidence>
<feature type="compositionally biased region" description="Basic residues" evidence="1">
    <location>
        <begin position="15"/>
        <end position="27"/>
    </location>
</feature>
<feature type="transmembrane region" description="Helical" evidence="2">
    <location>
        <begin position="165"/>
        <end position="184"/>
    </location>
</feature>
<comment type="caution">
    <text evidence="3">The sequence shown here is derived from an EMBL/GenBank/DDBJ whole genome shotgun (WGS) entry which is preliminary data.</text>
</comment>
<accession>A0A7W3T6V1</accession>
<feature type="transmembrane region" description="Helical" evidence="2">
    <location>
        <begin position="60"/>
        <end position="81"/>
    </location>
</feature>
<name>A0A7W3T6V1_9ACTN</name>
<feature type="transmembrane region" description="Helical" evidence="2">
    <location>
        <begin position="248"/>
        <end position="268"/>
    </location>
</feature>
<evidence type="ECO:0000256" key="2">
    <source>
        <dbReference type="SAM" id="Phobius"/>
    </source>
</evidence>
<sequence>MTEHAPRGRADAKRPPRRPGAPRRPRFRTALPGAGPVAVPLALLVCGAMVMALITQETGAFGLATGLALAALPVPVMVALLHRAASMDAASRAGLAFALGWGACAATLVALVANGVLVQWLLADPAGLPRPRADALELTLVAPVVEECAKGAAVLLLWLHRPRAVHGVLAGVCAAAMAAIGFAFTENVLYLGRAAAEDRLLGTPVVDSATAATFLVRVVLAPFAHPLFAALTGIGLGLAVVLPRRRRLARAVLPWLGLGGAIGLHSAWNGATGLGTGGFLMVYGLLMFPALALVIGVCVHARRRQLRAVREVLPRYAGPDRPGMGEHTALGTSRGRSLTRRLARRDWGPAGARAVIRYQDTATELALLRDRAERHGGVGPAGAAGDLARREAELLWRLARHRGPAITRSLRGAALVEAQAARPPA</sequence>
<proteinExistence type="predicted"/>
<dbReference type="GO" id="GO:0008237">
    <property type="term" value="F:metallopeptidase activity"/>
    <property type="evidence" value="ECO:0007669"/>
    <property type="project" value="UniProtKB-KW"/>
</dbReference>
<feature type="transmembrane region" description="Helical" evidence="2">
    <location>
        <begin position="138"/>
        <end position="158"/>
    </location>
</feature>
<protein>
    <submittedName>
        <fullName evidence="3">PrsW family intramembrane metalloprotease</fullName>
    </submittedName>
</protein>
<organism evidence="3 4">
    <name type="scientific">Streptomyces calidiresistens</name>
    <dbReference type="NCBI Taxonomy" id="1485586"/>
    <lineage>
        <taxon>Bacteria</taxon>
        <taxon>Bacillati</taxon>
        <taxon>Actinomycetota</taxon>
        <taxon>Actinomycetes</taxon>
        <taxon>Kitasatosporales</taxon>
        <taxon>Streptomycetaceae</taxon>
        <taxon>Streptomyces</taxon>
    </lineage>
</organism>
<feature type="region of interest" description="Disordered" evidence="1">
    <location>
        <begin position="1"/>
        <end position="29"/>
    </location>
</feature>
<dbReference type="PANTHER" id="PTHR36844">
    <property type="entry name" value="PROTEASE PRSW"/>
    <property type="match status" value="1"/>
</dbReference>
<dbReference type="Proteomes" id="UP000530234">
    <property type="component" value="Unassembled WGS sequence"/>
</dbReference>
<dbReference type="Pfam" id="PF13367">
    <property type="entry name" value="PrsW-protease"/>
    <property type="match status" value="1"/>
</dbReference>
<gene>
    <name evidence="3" type="ORF">FOE67_20155</name>
</gene>
<dbReference type="AlphaFoldDB" id="A0A7W3T6V1"/>